<organism evidence="2 3">
    <name type="scientific">Aegilops tauschii subsp. strangulata</name>
    <name type="common">Goatgrass</name>
    <dbReference type="NCBI Taxonomy" id="200361"/>
    <lineage>
        <taxon>Eukaryota</taxon>
        <taxon>Viridiplantae</taxon>
        <taxon>Streptophyta</taxon>
        <taxon>Embryophyta</taxon>
        <taxon>Tracheophyta</taxon>
        <taxon>Spermatophyta</taxon>
        <taxon>Magnoliopsida</taxon>
        <taxon>Liliopsida</taxon>
        <taxon>Poales</taxon>
        <taxon>Poaceae</taxon>
        <taxon>BOP clade</taxon>
        <taxon>Pooideae</taxon>
        <taxon>Triticodae</taxon>
        <taxon>Triticeae</taxon>
        <taxon>Triticinae</taxon>
        <taxon>Aegilops</taxon>
    </lineage>
</organism>
<evidence type="ECO:0000256" key="1">
    <source>
        <dbReference type="SAM" id="MobiDB-lite"/>
    </source>
</evidence>
<keyword evidence="3" id="KW-1185">Reference proteome</keyword>
<dbReference type="Gramene" id="AET4Gv20698400.1">
    <property type="protein sequence ID" value="AET4Gv20698400.1"/>
    <property type="gene ID" value="AET4Gv20698400"/>
</dbReference>
<dbReference type="EnsemblPlants" id="AET4Gv20698400.1">
    <property type="protein sequence ID" value="AET4Gv20698400.1"/>
    <property type="gene ID" value="AET4Gv20698400"/>
</dbReference>
<dbReference type="Proteomes" id="UP000015105">
    <property type="component" value="Chromosome 4D"/>
</dbReference>
<dbReference type="AlphaFoldDB" id="A0A453IVM4"/>
<proteinExistence type="predicted"/>
<evidence type="ECO:0000313" key="3">
    <source>
        <dbReference type="Proteomes" id="UP000015105"/>
    </source>
</evidence>
<reference evidence="2" key="4">
    <citation type="submission" date="2019-03" db="UniProtKB">
        <authorList>
            <consortium name="EnsemblPlants"/>
        </authorList>
    </citation>
    <scope>IDENTIFICATION</scope>
</reference>
<feature type="compositionally biased region" description="Basic residues" evidence="1">
    <location>
        <begin position="1"/>
        <end position="12"/>
    </location>
</feature>
<name>A0A453IVM4_AEGTS</name>
<evidence type="ECO:0000313" key="2">
    <source>
        <dbReference type="EnsemblPlants" id="AET4Gv20698400.1"/>
    </source>
</evidence>
<accession>A0A453IVM4</accession>
<feature type="region of interest" description="Disordered" evidence="1">
    <location>
        <begin position="1"/>
        <end position="45"/>
    </location>
</feature>
<reference evidence="2" key="5">
    <citation type="journal article" date="2021" name="G3 (Bethesda)">
        <title>Aegilops tauschii genome assembly Aet v5.0 features greater sequence contiguity and improved annotation.</title>
        <authorList>
            <person name="Wang L."/>
            <person name="Zhu T."/>
            <person name="Rodriguez J.C."/>
            <person name="Deal K.R."/>
            <person name="Dubcovsky J."/>
            <person name="McGuire P.E."/>
            <person name="Lux T."/>
            <person name="Spannagl M."/>
            <person name="Mayer K.F.X."/>
            <person name="Baldrich P."/>
            <person name="Meyers B.C."/>
            <person name="Huo N."/>
            <person name="Gu Y.Q."/>
            <person name="Zhou H."/>
            <person name="Devos K.M."/>
            <person name="Bennetzen J.L."/>
            <person name="Unver T."/>
            <person name="Budak H."/>
            <person name="Gulick P.J."/>
            <person name="Galiba G."/>
            <person name="Kalapos B."/>
            <person name="Nelson D.R."/>
            <person name="Li P."/>
            <person name="You F.M."/>
            <person name="Luo M.C."/>
            <person name="Dvorak J."/>
        </authorList>
    </citation>
    <scope>NUCLEOTIDE SEQUENCE [LARGE SCALE GENOMIC DNA]</scope>
    <source>
        <strain evidence="2">cv. AL8/78</strain>
    </source>
</reference>
<reference evidence="3" key="2">
    <citation type="journal article" date="2017" name="Nat. Plants">
        <title>The Aegilops tauschii genome reveals multiple impacts of transposons.</title>
        <authorList>
            <person name="Zhao G."/>
            <person name="Zou C."/>
            <person name="Li K."/>
            <person name="Wang K."/>
            <person name="Li T."/>
            <person name="Gao L."/>
            <person name="Zhang X."/>
            <person name="Wang H."/>
            <person name="Yang Z."/>
            <person name="Liu X."/>
            <person name="Jiang W."/>
            <person name="Mao L."/>
            <person name="Kong X."/>
            <person name="Jiao Y."/>
            <person name="Jia J."/>
        </authorList>
    </citation>
    <scope>NUCLEOTIDE SEQUENCE [LARGE SCALE GENOMIC DNA]</scope>
    <source>
        <strain evidence="3">cv. AL8/78</strain>
    </source>
</reference>
<reference evidence="2" key="3">
    <citation type="journal article" date="2017" name="Nature">
        <title>Genome sequence of the progenitor of the wheat D genome Aegilops tauschii.</title>
        <authorList>
            <person name="Luo M.C."/>
            <person name="Gu Y.Q."/>
            <person name="Puiu D."/>
            <person name="Wang H."/>
            <person name="Twardziok S.O."/>
            <person name="Deal K.R."/>
            <person name="Huo N."/>
            <person name="Zhu T."/>
            <person name="Wang L."/>
            <person name="Wang Y."/>
            <person name="McGuire P.E."/>
            <person name="Liu S."/>
            <person name="Long H."/>
            <person name="Ramasamy R.K."/>
            <person name="Rodriguez J.C."/>
            <person name="Van S.L."/>
            <person name="Yuan L."/>
            <person name="Wang Z."/>
            <person name="Xia Z."/>
            <person name="Xiao L."/>
            <person name="Anderson O.D."/>
            <person name="Ouyang S."/>
            <person name="Liang Y."/>
            <person name="Zimin A.V."/>
            <person name="Pertea G."/>
            <person name="Qi P."/>
            <person name="Bennetzen J.L."/>
            <person name="Dai X."/>
            <person name="Dawson M.W."/>
            <person name="Muller H.G."/>
            <person name="Kugler K."/>
            <person name="Rivarola-Duarte L."/>
            <person name="Spannagl M."/>
            <person name="Mayer K.F.X."/>
            <person name="Lu F.H."/>
            <person name="Bevan M.W."/>
            <person name="Leroy P."/>
            <person name="Li P."/>
            <person name="You F.M."/>
            <person name="Sun Q."/>
            <person name="Liu Z."/>
            <person name="Lyons E."/>
            <person name="Wicker T."/>
            <person name="Salzberg S.L."/>
            <person name="Devos K.M."/>
            <person name="Dvorak J."/>
        </authorList>
    </citation>
    <scope>NUCLEOTIDE SEQUENCE [LARGE SCALE GENOMIC DNA]</scope>
    <source>
        <strain evidence="2">cv. AL8/78</strain>
    </source>
</reference>
<reference evidence="3" key="1">
    <citation type="journal article" date="2014" name="Science">
        <title>Ancient hybridizations among the ancestral genomes of bread wheat.</title>
        <authorList>
            <consortium name="International Wheat Genome Sequencing Consortium,"/>
            <person name="Marcussen T."/>
            <person name="Sandve S.R."/>
            <person name="Heier L."/>
            <person name="Spannagl M."/>
            <person name="Pfeifer M."/>
            <person name="Jakobsen K.S."/>
            <person name="Wulff B.B."/>
            <person name="Steuernagel B."/>
            <person name="Mayer K.F."/>
            <person name="Olsen O.A."/>
        </authorList>
    </citation>
    <scope>NUCLEOTIDE SEQUENCE [LARGE SCALE GENOMIC DNA]</scope>
    <source>
        <strain evidence="3">cv. AL8/78</strain>
    </source>
</reference>
<protein>
    <submittedName>
        <fullName evidence="2">Uncharacterized protein</fullName>
    </submittedName>
</protein>
<sequence>SNTPHAHRRPPLKKPMASNGMASSPSAFFPPNFLLHMQQAPPQHD</sequence>